<evidence type="ECO:0000313" key="2">
    <source>
        <dbReference type="Proteomes" id="UP000178873"/>
    </source>
</evidence>
<sequence>MIVEITSSLMLLLSSGMLGQGTTSSQSTVPNTISSPKMVIETIIDTRNQKDVAAYVKEYFADAPIMMEIARCESTYRQSTLQGSVIRGRVNPADVGVMQINEYYHADTAEKLGIDLHTLEGNLAYAKYLYEKEGVRPWKSSQKCWSPALERKG</sequence>
<gene>
    <name evidence="1" type="ORF">A2664_03330</name>
</gene>
<proteinExistence type="predicted"/>
<evidence type="ECO:0008006" key="3">
    <source>
        <dbReference type="Google" id="ProtNLM"/>
    </source>
</evidence>
<dbReference type="EMBL" id="MHRF01000013">
    <property type="protein sequence ID" value="OHA17627.1"/>
    <property type="molecule type" value="Genomic_DNA"/>
</dbReference>
<protein>
    <recommendedName>
        <fullName evidence="3">Transglycosylase SLT domain-containing protein</fullName>
    </recommendedName>
</protein>
<reference evidence="1 2" key="1">
    <citation type="journal article" date="2016" name="Nat. Commun.">
        <title>Thousands of microbial genomes shed light on interconnected biogeochemical processes in an aquifer system.</title>
        <authorList>
            <person name="Anantharaman K."/>
            <person name="Brown C.T."/>
            <person name="Hug L.A."/>
            <person name="Sharon I."/>
            <person name="Castelle C.J."/>
            <person name="Probst A.J."/>
            <person name="Thomas B.C."/>
            <person name="Singh A."/>
            <person name="Wilkins M.J."/>
            <person name="Karaoz U."/>
            <person name="Brodie E.L."/>
            <person name="Williams K.H."/>
            <person name="Hubbard S.S."/>
            <person name="Banfield J.F."/>
        </authorList>
    </citation>
    <scope>NUCLEOTIDE SEQUENCE [LARGE SCALE GENOMIC DNA]</scope>
</reference>
<dbReference type="Proteomes" id="UP000178873">
    <property type="component" value="Unassembled WGS sequence"/>
</dbReference>
<dbReference type="AlphaFoldDB" id="A0A1G2M187"/>
<name>A0A1G2M187_9BACT</name>
<dbReference type="STRING" id="1802301.A2664_03330"/>
<accession>A0A1G2M187</accession>
<evidence type="ECO:0000313" key="1">
    <source>
        <dbReference type="EMBL" id="OHA17627.1"/>
    </source>
</evidence>
<organism evidence="1 2">
    <name type="scientific">Candidatus Taylorbacteria bacterium RIFCSPHIGHO2_01_FULL_46_22b</name>
    <dbReference type="NCBI Taxonomy" id="1802301"/>
    <lineage>
        <taxon>Bacteria</taxon>
        <taxon>Candidatus Tayloriibacteriota</taxon>
    </lineage>
</organism>
<comment type="caution">
    <text evidence="1">The sequence shown here is derived from an EMBL/GenBank/DDBJ whole genome shotgun (WGS) entry which is preliminary data.</text>
</comment>